<dbReference type="Pfam" id="PF02416">
    <property type="entry name" value="TatA_B_E"/>
    <property type="match status" value="1"/>
</dbReference>
<name>K0XEE0_9BACT</name>
<keyword evidence="11" id="KW-1185">Reference proteome</keyword>
<keyword evidence="5 9" id="KW-0653">Protein transport</keyword>
<dbReference type="GeneID" id="77847732"/>
<dbReference type="GO" id="GO:0043953">
    <property type="term" value="P:protein transport by the Tat complex"/>
    <property type="evidence" value="ECO:0007669"/>
    <property type="project" value="UniProtKB-UniRule"/>
</dbReference>
<reference evidence="10 11" key="1">
    <citation type="submission" date="2012-08" db="EMBL/GenBank/DDBJ databases">
        <title>The Genome Sequence of Barnesiella intestinihominis YIT 11860.</title>
        <authorList>
            <consortium name="The Broad Institute Genome Sequencing Platform"/>
            <person name="Earl A."/>
            <person name="Ward D."/>
            <person name="Feldgarden M."/>
            <person name="Gevers D."/>
            <person name="Morotomi M."/>
            <person name="Walker B."/>
            <person name="Young S.K."/>
            <person name="Zeng Q."/>
            <person name="Gargeya S."/>
            <person name="Fitzgerald M."/>
            <person name="Haas B."/>
            <person name="Abouelleil A."/>
            <person name="Alvarado L."/>
            <person name="Arachchi H.M."/>
            <person name="Berlin A.M."/>
            <person name="Chapman S.B."/>
            <person name="Goldberg J."/>
            <person name="Griggs A."/>
            <person name="Gujja S."/>
            <person name="Hansen M."/>
            <person name="Howarth C."/>
            <person name="Imamovic A."/>
            <person name="Larimer J."/>
            <person name="McCowen C."/>
            <person name="Montmayeur A."/>
            <person name="Murphy C."/>
            <person name="Neiman D."/>
            <person name="Pearson M."/>
            <person name="Priest M."/>
            <person name="Roberts A."/>
            <person name="Saif S."/>
            <person name="Shea T."/>
            <person name="Sisk P."/>
            <person name="Sykes S."/>
            <person name="Wortman J."/>
            <person name="Nusbaum C."/>
            <person name="Birren B."/>
        </authorList>
    </citation>
    <scope>NUCLEOTIDE SEQUENCE [LARGE SCALE GENOMIC DNA]</scope>
    <source>
        <strain evidence="10 11">YIT 11860</strain>
    </source>
</reference>
<gene>
    <name evidence="9" type="primary">tatA</name>
    <name evidence="10" type="ORF">HMPREF9448_00379</name>
</gene>
<evidence type="ECO:0000256" key="1">
    <source>
        <dbReference type="ARBA" id="ARBA00004162"/>
    </source>
</evidence>
<evidence type="ECO:0000256" key="6">
    <source>
        <dbReference type="ARBA" id="ARBA00022989"/>
    </source>
</evidence>
<dbReference type="InterPro" id="IPR006312">
    <property type="entry name" value="TatA/E"/>
</dbReference>
<evidence type="ECO:0000256" key="4">
    <source>
        <dbReference type="ARBA" id="ARBA00022692"/>
    </source>
</evidence>
<dbReference type="RefSeq" id="WP_008860878.1">
    <property type="nucleotide sequence ID" value="NZ_CAXSNY010000002.1"/>
</dbReference>
<dbReference type="InterPro" id="IPR003369">
    <property type="entry name" value="TatA/B/E"/>
</dbReference>
<comment type="subcellular location">
    <subcellularLocation>
        <location evidence="1 9">Cell membrane</location>
        <topology evidence="1 9">Single-pass membrane protein</topology>
    </subcellularLocation>
</comment>
<comment type="caution">
    <text evidence="10">The sequence shown here is derived from an EMBL/GenBank/DDBJ whole genome shotgun (WGS) entry which is preliminary data.</text>
</comment>
<evidence type="ECO:0000256" key="5">
    <source>
        <dbReference type="ARBA" id="ARBA00022927"/>
    </source>
</evidence>
<comment type="similarity">
    <text evidence="9">Belongs to the TatA/E family.</text>
</comment>
<proteinExistence type="inferred from homology"/>
<dbReference type="EMBL" id="ADLE01000001">
    <property type="protein sequence ID" value="EJZ66204.1"/>
    <property type="molecule type" value="Genomic_DNA"/>
</dbReference>
<dbReference type="PANTHER" id="PTHR42982">
    <property type="entry name" value="SEC-INDEPENDENT PROTEIN TRANSLOCASE PROTEIN TATA"/>
    <property type="match status" value="1"/>
</dbReference>
<dbReference type="Proteomes" id="UP000006044">
    <property type="component" value="Unassembled WGS sequence"/>
</dbReference>
<dbReference type="HAMAP" id="MF_00236">
    <property type="entry name" value="TatA_E"/>
    <property type="match status" value="1"/>
</dbReference>
<dbReference type="PANTHER" id="PTHR42982:SF1">
    <property type="entry name" value="SEC-INDEPENDENT PROTEIN TRANSLOCASE PROTEIN TATA"/>
    <property type="match status" value="1"/>
</dbReference>
<keyword evidence="4 9" id="KW-0812">Transmembrane</keyword>
<dbReference type="HOGENOM" id="CLU_086034_6_2_10"/>
<keyword evidence="6 9" id="KW-1133">Transmembrane helix</keyword>
<protein>
    <recommendedName>
        <fullName evidence="9">Sec-independent protein translocase protein TatA</fullName>
    </recommendedName>
</protein>
<organism evidence="10 11">
    <name type="scientific">Barnesiella intestinihominis YIT 11860</name>
    <dbReference type="NCBI Taxonomy" id="742726"/>
    <lineage>
        <taxon>Bacteria</taxon>
        <taxon>Pseudomonadati</taxon>
        <taxon>Bacteroidota</taxon>
        <taxon>Bacteroidia</taxon>
        <taxon>Bacteroidales</taxon>
        <taxon>Barnesiellaceae</taxon>
        <taxon>Barnesiella</taxon>
    </lineage>
</organism>
<keyword evidence="8 9" id="KW-0472">Membrane</keyword>
<evidence type="ECO:0000256" key="7">
    <source>
        <dbReference type="ARBA" id="ARBA00023010"/>
    </source>
</evidence>
<evidence type="ECO:0000256" key="2">
    <source>
        <dbReference type="ARBA" id="ARBA00022448"/>
    </source>
</evidence>
<accession>K0XEE0</accession>
<dbReference type="Gene3D" id="1.20.5.3310">
    <property type="match status" value="1"/>
</dbReference>
<comment type="function">
    <text evidence="9">Part of the twin-arginine translocation (Tat) system that transports large folded proteins containing a characteristic twin-arginine motif in their signal peptide across membranes. TatA could form the protein-conducting channel of the Tat system.</text>
</comment>
<dbReference type="OrthoDB" id="9812812at2"/>
<feature type="transmembrane region" description="Helical" evidence="9">
    <location>
        <begin position="6"/>
        <end position="30"/>
    </location>
</feature>
<dbReference type="STRING" id="742726.HMPREF9448_00379"/>
<evidence type="ECO:0000256" key="3">
    <source>
        <dbReference type="ARBA" id="ARBA00022475"/>
    </source>
</evidence>
<keyword evidence="2 9" id="KW-0813">Transport</keyword>
<evidence type="ECO:0000256" key="8">
    <source>
        <dbReference type="ARBA" id="ARBA00023136"/>
    </source>
</evidence>
<comment type="subunit">
    <text evidence="9">Forms a complex with TatC.</text>
</comment>
<keyword evidence="7 9" id="KW-0811">Translocation</keyword>
<sequence length="76" mass="8398">MNTFSAILLLFGNLGTTELIVILVVVLLLFGGRKIPELMHGIGKGVRSFKKGMNEIEEEINAPVSKNEEQKKEEGK</sequence>
<dbReference type="eggNOG" id="COG1826">
    <property type="taxonomic scope" value="Bacteria"/>
</dbReference>
<evidence type="ECO:0000256" key="9">
    <source>
        <dbReference type="HAMAP-Rule" id="MF_00236"/>
    </source>
</evidence>
<dbReference type="PATRIC" id="fig|742726.3.peg.389"/>
<dbReference type="GO" id="GO:0033281">
    <property type="term" value="C:TAT protein transport complex"/>
    <property type="evidence" value="ECO:0007669"/>
    <property type="project" value="UniProtKB-UniRule"/>
</dbReference>
<keyword evidence="3 9" id="KW-1003">Cell membrane</keyword>
<dbReference type="AlphaFoldDB" id="K0XEE0"/>
<dbReference type="GO" id="GO:0008320">
    <property type="term" value="F:protein transmembrane transporter activity"/>
    <property type="evidence" value="ECO:0007669"/>
    <property type="project" value="UniProtKB-UniRule"/>
</dbReference>
<evidence type="ECO:0000313" key="11">
    <source>
        <dbReference type="Proteomes" id="UP000006044"/>
    </source>
</evidence>
<dbReference type="NCBIfam" id="TIGR01411">
    <property type="entry name" value="tatAE"/>
    <property type="match status" value="1"/>
</dbReference>
<evidence type="ECO:0000313" key="10">
    <source>
        <dbReference type="EMBL" id="EJZ66204.1"/>
    </source>
</evidence>